<dbReference type="SUPFAM" id="SSF49854">
    <property type="entry name" value="Spermadhesin, CUB domain"/>
    <property type="match status" value="1"/>
</dbReference>
<evidence type="ECO:0000256" key="1">
    <source>
        <dbReference type="ARBA" id="ARBA00022729"/>
    </source>
</evidence>
<dbReference type="SMART" id="SM00042">
    <property type="entry name" value="CUB"/>
    <property type="match status" value="1"/>
</dbReference>
<dbReference type="InterPro" id="IPR035914">
    <property type="entry name" value="Sperma_CUB_dom_sf"/>
</dbReference>
<dbReference type="SUPFAM" id="SSF49265">
    <property type="entry name" value="Fibronectin type III"/>
    <property type="match status" value="3"/>
</dbReference>
<dbReference type="InterPro" id="IPR036116">
    <property type="entry name" value="FN3_sf"/>
</dbReference>
<organism evidence="7 8">
    <name type="scientific">Cochleicola gelatinilyticus</name>
    <dbReference type="NCBI Taxonomy" id="1763537"/>
    <lineage>
        <taxon>Bacteria</taxon>
        <taxon>Pseudomonadati</taxon>
        <taxon>Bacteroidota</taxon>
        <taxon>Flavobacteriia</taxon>
        <taxon>Flavobacteriales</taxon>
        <taxon>Flavobacteriaceae</taxon>
        <taxon>Cochleicola</taxon>
    </lineage>
</organism>
<feature type="domain" description="Fibronectin type-III" evidence="6">
    <location>
        <begin position="560"/>
        <end position="656"/>
    </location>
</feature>
<evidence type="ECO:0000313" key="8">
    <source>
        <dbReference type="Proteomes" id="UP000077013"/>
    </source>
</evidence>
<evidence type="ECO:0000256" key="3">
    <source>
        <dbReference type="ARBA" id="ARBA00023157"/>
    </source>
</evidence>
<dbReference type="Gene3D" id="2.60.40.10">
    <property type="entry name" value="Immunoglobulins"/>
    <property type="match status" value="3"/>
</dbReference>
<dbReference type="InterPro" id="IPR026444">
    <property type="entry name" value="Secre_tail"/>
</dbReference>
<dbReference type="InterPro" id="IPR050991">
    <property type="entry name" value="ECM_Regulatory_Proteins"/>
</dbReference>
<dbReference type="Pfam" id="PF18962">
    <property type="entry name" value="Por_Secre_tail"/>
    <property type="match status" value="1"/>
</dbReference>
<feature type="chain" id="PRO_5007887584" description="Fibronectin type-III domain-containing protein" evidence="4">
    <location>
        <begin position="23"/>
        <end position="1116"/>
    </location>
</feature>
<dbReference type="STRING" id="1763537.ULVI_08115"/>
<reference evidence="7 8" key="1">
    <citation type="submission" date="2016-02" db="EMBL/GenBank/DDBJ databases">
        <title>Ulvibacter sp. LPB0005, isolated from Thais luteostoma.</title>
        <authorList>
            <person name="Shin S.-K."/>
            <person name="Yi H."/>
        </authorList>
    </citation>
    <scope>NUCLEOTIDE SEQUENCE [LARGE SCALE GENOMIC DNA]</scope>
    <source>
        <strain evidence="7 8">LPB0005</strain>
    </source>
</reference>
<dbReference type="Gene3D" id="2.60.120.380">
    <property type="match status" value="1"/>
</dbReference>
<feature type="signal peptide" evidence="4">
    <location>
        <begin position="1"/>
        <end position="22"/>
    </location>
</feature>
<comment type="caution">
    <text evidence="7">The sequence shown here is derived from an EMBL/GenBank/DDBJ whole genome shotgun (WGS) entry which is preliminary data.</text>
</comment>
<dbReference type="InterPro" id="IPR013783">
    <property type="entry name" value="Ig-like_fold"/>
</dbReference>
<dbReference type="PROSITE" id="PS50853">
    <property type="entry name" value="FN3"/>
    <property type="match status" value="2"/>
</dbReference>
<dbReference type="OrthoDB" id="1412023at2"/>
<keyword evidence="8" id="KW-1185">Reference proteome</keyword>
<name>A0A167HFF1_9FLAO</name>
<dbReference type="Pfam" id="PF00041">
    <property type="entry name" value="fn3"/>
    <property type="match status" value="1"/>
</dbReference>
<dbReference type="CDD" id="cd00063">
    <property type="entry name" value="FN3"/>
    <property type="match status" value="2"/>
</dbReference>
<evidence type="ECO:0000313" key="7">
    <source>
        <dbReference type="EMBL" id="OAB78546.1"/>
    </source>
</evidence>
<dbReference type="EMBL" id="LRXL01000037">
    <property type="protein sequence ID" value="OAB78546.1"/>
    <property type="molecule type" value="Genomic_DNA"/>
</dbReference>
<evidence type="ECO:0000259" key="5">
    <source>
        <dbReference type="PROSITE" id="PS01180"/>
    </source>
</evidence>
<dbReference type="Proteomes" id="UP000077013">
    <property type="component" value="Unassembled WGS sequence"/>
</dbReference>
<dbReference type="AlphaFoldDB" id="A0A167HFF1"/>
<dbReference type="InterPro" id="IPR000859">
    <property type="entry name" value="CUB_dom"/>
</dbReference>
<dbReference type="NCBIfam" id="TIGR04183">
    <property type="entry name" value="Por_Secre_tail"/>
    <property type="match status" value="1"/>
</dbReference>
<evidence type="ECO:0008006" key="9">
    <source>
        <dbReference type="Google" id="ProtNLM"/>
    </source>
</evidence>
<dbReference type="CDD" id="cd00041">
    <property type="entry name" value="CUB"/>
    <property type="match status" value="1"/>
</dbReference>
<proteinExistence type="predicted"/>
<keyword evidence="1 4" id="KW-0732">Signal</keyword>
<evidence type="ECO:0000256" key="2">
    <source>
        <dbReference type="ARBA" id="ARBA00022737"/>
    </source>
</evidence>
<accession>A0A167HFF1</accession>
<dbReference type="PANTHER" id="PTHR46708">
    <property type="entry name" value="TENASCIN"/>
    <property type="match status" value="1"/>
</dbReference>
<dbReference type="Gene3D" id="2.60.120.290">
    <property type="entry name" value="Spermadhesin, CUB domain"/>
    <property type="match status" value="1"/>
</dbReference>
<feature type="domain" description="Fibronectin type-III" evidence="6">
    <location>
        <begin position="155"/>
        <end position="245"/>
    </location>
</feature>
<sequence length="1116" mass="117583">MRKFTLLFSAILCLAGLWQGHAQNGGVDCDNAVTVTPGSITGALITDTGGTNNTGDAIWYLYSPAESGTITISSCGNATGMDTRLFLLSGTCDALVNEDNDDDGCDAPVGLNSLLEDASVVAGTNYYIQWTDRWAGSEDTAFDWTLDFVPAPDCANPDPSVDSTTDVSAEVSWDLVPNVDNYDWEVVPSGNDQGDGVVDSGNTTEGMASITGLAPEVEYDFLIKSDCETEYAAPVTFTTNATPPANDACVDATEVTAFPYTFTQEDAAGATNNDGAIIVTDCGSGMNDGVWYTLTGDGNEITVTVTPDAWDCELGIYSGDCGTFVCVDNADSGLSGGAEEITFTSEVGTSYYINVGHWSTFDNVEDAFDISITSEEIVEPSGCDQTQVSNAFENGLFNEAGGAQMVADDFIVSINTINFSVSSLNLNIFTQGGMDSVDLVFYDDNNGIPGAELETVSGIVPTSQEVIGQMFGFDIHETIIDFDTPIDFPGTGMEEVTYWMQVTVTPTVAGTQTAWESTTASIIGNQGVFDNDAVDVWTPTGEDFVFSIIGDCELVDGCLAVENLTVTDIDDTSATISWDDSPTATDGYILEGYFAGDDPDTDPTQFDATIAAGTLTYDATGLNPDTAYDVYVTADCGDEQGFTIMETFMTAPTPPDNDDACDAIALTVDAECTGAIYTSIAATVEDSEPEGDCFFGGPQFTVWFTFEAPDNGSVVITTDLDSGVATHTDTEIALYSAPTDCTDLSTFDPALACDQDSGDVIIFNSIIEAEGLTPGETYYVQVSGWNGNNGTFCIEVQTGPDCPEVENFAVAGITETAADFSWDPLANADNGYQLTVFAAGTTTDPIVDEAIAAGTTTYSTGDVFLPGTPYDAYLVADCDAGGLSEAVTLSFTTLFPDALPEECDGQFVDSGNTNGNYSANEVTTTVLTPDDGTSVSITFTYVDIESATGAGTQDGCWDYLTIYDGSDTSAPVIAETLCGEESGDGGVPSVPTSLLSVGDSFEATNPDGTLTIVFTSDGTVQETGWLADITCAPLAIEDFTFANFNYHPNPTTGILNVNAKSAIESIELYNILGQQVLQLRPDALDAVLDLTDLSSGTYMMKSTVNGNSYTHKVIKD</sequence>
<dbReference type="RefSeq" id="WP_068591645.1">
    <property type="nucleotide sequence ID" value="NZ_LRXL01000037.1"/>
</dbReference>
<dbReference type="SMART" id="SM00060">
    <property type="entry name" value="FN3"/>
    <property type="match status" value="4"/>
</dbReference>
<keyword evidence="2" id="KW-0677">Repeat</keyword>
<evidence type="ECO:0000259" key="6">
    <source>
        <dbReference type="PROSITE" id="PS50853"/>
    </source>
</evidence>
<dbReference type="InterPro" id="IPR003961">
    <property type="entry name" value="FN3_dom"/>
</dbReference>
<protein>
    <recommendedName>
        <fullName evidence="9">Fibronectin type-III domain-containing protein</fullName>
    </recommendedName>
</protein>
<keyword evidence="3" id="KW-1015">Disulfide bond</keyword>
<feature type="domain" description="CUB" evidence="5">
    <location>
        <begin position="903"/>
        <end position="1032"/>
    </location>
</feature>
<evidence type="ECO:0000256" key="4">
    <source>
        <dbReference type="SAM" id="SignalP"/>
    </source>
</evidence>
<dbReference type="PROSITE" id="PS01180">
    <property type="entry name" value="CUB"/>
    <property type="match status" value="1"/>
</dbReference>
<dbReference type="PANTHER" id="PTHR46708:SF2">
    <property type="entry name" value="FIBRONECTIN TYPE-III DOMAIN-CONTAINING PROTEIN"/>
    <property type="match status" value="1"/>
</dbReference>
<gene>
    <name evidence="7" type="ORF">ULVI_08115</name>
</gene>